<gene>
    <name evidence="3" type="ORF">MAR_017793</name>
</gene>
<evidence type="ECO:0000313" key="4">
    <source>
        <dbReference type="Proteomes" id="UP001164746"/>
    </source>
</evidence>
<organism evidence="3 4">
    <name type="scientific">Mya arenaria</name>
    <name type="common">Soft-shell clam</name>
    <dbReference type="NCBI Taxonomy" id="6604"/>
    <lineage>
        <taxon>Eukaryota</taxon>
        <taxon>Metazoa</taxon>
        <taxon>Spiralia</taxon>
        <taxon>Lophotrochozoa</taxon>
        <taxon>Mollusca</taxon>
        <taxon>Bivalvia</taxon>
        <taxon>Autobranchia</taxon>
        <taxon>Heteroconchia</taxon>
        <taxon>Euheterodonta</taxon>
        <taxon>Imparidentia</taxon>
        <taxon>Neoheterodontei</taxon>
        <taxon>Myida</taxon>
        <taxon>Myoidea</taxon>
        <taxon>Myidae</taxon>
        <taxon>Mya</taxon>
    </lineage>
</organism>
<evidence type="ECO:0000313" key="3">
    <source>
        <dbReference type="EMBL" id="WAR07835.1"/>
    </source>
</evidence>
<keyword evidence="4" id="KW-1185">Reference proteome</keyword>
<name>A0ABY7ECU6_MYAAR</name>
<keyword evidence="2" id="KW-0732">Signal</keyword>
<proteinExistence type="predicted"/>
<feature type="compositionally biased region" description="Low complexity" evidence="1">
    <location>
        <begin position="135"/>
        <end position="144"/>
    </location>
</feature>
<protein>
    <submittedName>
        <fullName evidence="3">Uncharacterized protein</fullName>
    </submittedName>
</protein>
<sequence>MTSCNLHSIFRGLCTWLFFFCDRGDNNVAVYVCGILTRKYTLDVNQDVFSDFPRFISARTYDSVKNQRDFWKHKNGRFGTKCYCGTSEKRHCQSLESPAVMPHNSVTKPEIKIPVSARDPEEGDLQQVPEPTPVVPKTTPSHTTLTDKKPEVDEPIEEDQSSPTAATPNPLKVSVHWGPSSYTPSGPLSKSPMVHPLISRGQSSNTPCEPLSDSPCRPLSDTPSGPSSDTPSGPLSDTFSGPSSDSFSGLMSETLSGPLSDTSSGPLSDSPSGQFSDTPVLHGLIPSVVHRLIPSVVHHLIASVVLYLKLSVVHCLIASVVHRLIASVVHRLIPPVVHHLIASVVHHLIASVAHHVQPITDTASKTVLPKSGKIHKTAVNHWRRTTKSTSSVYMRSFDSMW</sequence>
<dbReference type="EMBL" id="CP111017">
    <property type="protein sequence ID" value="WAR07835.1"/>
    <property type="molecule type" value="Genomic_DNA"/>
</dbReference>
<dbReference type="Proteomes" id="UP001164746">
    <property type="component" value="Chromosome 6"/>
</dbReference>
<accession>A0ABY7ECU6</accession>
<reference evidence="3" key="1">
    <citation type="submission" date="2022-11" db="EMBL/GenBank/DDBJ databases">
        <title>Centuries of genome instability and evolution in soft-shell clam transmissible cancer (bioRxiv).</title>
        <authorList>
            <person name="Hart S.F.M."/>
            <person name="Yonemitsu M.A."/>
            <person name="Giersch R.M."/>
            <person name="Beal B.F."/>
            <person name="Arriagada G."/>
            <person name="Davis B.W."/>
            <person name="Ostrander E.A."/>
            <person name="Goff S.P."/>
            <person name="Metzger M.J."/>
        </authorList>
    </citation>
    <scope>NUCLEOTIDE SEQUENCE</scope>
    <source>
        <strain evidence="3">MELC-2E11</strain>
        <tissue evidence="3">Siphon/mantle</tissue>
    </source>
</reference>
<evidence type="ECO:0000256" key="2">
    <source>
        <dbReference type="SAM" id="SignalP"/>
    </source>
</evidence>
<feature type="signal peptide" evidence="2">
    <location>
        <begin position="1"/>
        <end position="24"/>
    </location>
</feature>
<feature type="compositionally biased region" description="Polar residues" evidence="1">
    <location>
        <begin position="239"/>
        <end position="274"/>
    </location>
</feature>
<feature type="compositionally biased region" description="Low complexity" evidence="1">
    <location>
        <begin position="218"/>
        <end position="238"/>
    </location>
</feature>
<evidence type="ECO:0000256" key="1">
    <source>
        <dbReference type="SAM" id="MobiDB-lite"/>
    </source>
</evidence>
<feature type="chain" id="PRO_5045111388" evidence="2">
    <location>
        <begin position="25"/>
        <end position="401"/>
    </location>
</feature>
<feature type="region of interest" description="Disordered" evidence="1">
    <location>
        <begin position="119"/>
        <end position="274"/>
    </location>
</feature>